<protein>
    <submittedName>
        <fullName evidence="7">TetR/AcrR family transcriptional regulator</fullName>
    </submittedName>
</protein>
<name>A0ABW4JTP0_9HYPH</name>
<evidence type="ECO:0000256" key="5">
    <source>
        <dbReference type="SAM" id="MobiDB-lite"/>
    </source>
</evidence>
<dbReference type="InterPro" id="IPR009057">
    <property type="entry name" value="Homeodomain-like_sf"/>
</dbReference>
<sequence length="211" mass="23169">MSSTPHLADTSETDAAPRRRGRKPDASGRSREAILEAALQLVCEKGAGALTIESVAERAGFSKGGVLYNFPNKELLVKGMVEREVEGFASQVETERQRQLDLGSGCPTLAALVEAGELWIRGNDAGPRGILLTHVSAPDLCEPFLAHKEKLRDEMRRETRNLPRAMLVWSALEGVLMSYAHGVMRFSDTELTAFFDELRSLLRGSFLNEGL</sequence>
<organism evidence="7 8">
    <name type="scientific">Roseibium aestuarii</name>
    <dbReference type="NCBI Taxonomy" id="2600299"/>
    <lineage>
        <taxon>Bacteria</taxon>
        <taxon>Pseudomonadati</taxon>
        <taxon>Pseudomonadota</taxon>
        <taxon>Alphaproteobacteria</taxon>
        <taxon>Hyphomicrobiales</taxon>
        <taxon>Stappiaceae</taxon>
        <taxon>Roseibium</taxon>
    </lineage>
</organism>
<dbReference type="Pfam" id="PF00440">
    <property type="entry name" value="TetR_N"/>
    <property type="match status" value="1"/>
</dbReference>
<evidence type="ECO:0000256" key="1">
    <source>
        <dbReference type="ARBA" id="ARBA00023015"/>
    </source>
</evidence>
<evidence type="ECO:0000259" key="6">
    <source>
        <dbReference type="PROSITE" id="PS50977"/>
    </source>
</evidence>
<keyword evidence="3" id="KW-0804">Transcription</keyword>
<dbReference type="Pfam" id="PF17937">
    <property type="entry name" value="TetR_C_28"/>
    <property type="match status" value="1"/>
</dbReference>
<dbReference type="PANTHER" id="PTHR30055">
    <property type="entry name" value="HTH-TYPE TRANSCRIPTIONAL REGULATOR RUTR"/>
    <property type="match status" value="1"/>
</dbReference>
<dbReference type="EMBL" id="JBHUFA010000001">
    <property type="protein sequence ID" value="MFD1694473.1"/>
    <property type="molecule type" value="Genomic_DNA"/>
</dbReference>
<feature type="DNA-binding region" description="H-T-H motif" evidence="4">
    <location>
        <begin position="51"/>
        <end position="70"/>
    </location>
</feature>
<feature type="region of interest" description="Disordered" evidence="5">
    <location>
        <begin position="1"/>
        <end position="29"/>
    </location>
</feature>
<evidence type="ECO:0000256" key="4">
    <source>
        <dbReference type="PROSITE-ProRule" id="PRU00335"/>
    </source>
</evidence>
<evidence type="ECO:0000256" key="2">
    <source>
        <dbReference type="ARBA" id="ARBA00023125"/>
    </source>
</evidence>
<keyword evidence="8" id="KW-1185">Reference proteome</keyword>
<dbReference type="RefSeq" id="WP_188318804.1">
    <property type="nucleotide sequence ID" value="NZ_JBHUFA010000001.1"/>
</dbReference>
<dbReference type="Proteomes" id="UP001597327">
    <property type="component" value="Unassembled WGS sequence"/>
</dbReference>
<accession>A0ABW4JTP0</accession>
<dbReference type="Gene3D" id="1.10.357.10">
    <property type="entry name" value="Tetracycline Repressor, domain 2"/>
    <property type="match status" value="1"/>
</dbReference>
<evidence type="ECO:0000313" key="7">
    <source>
        <dbReference type="EMBL" id="MFD1694473.1"/>
    </source>
</evidence>
<evidence type="ECO:0000313" key="8">
    <source>
        <dbReference type="Proteomes" id="UP001597327"/>
    </source>
</evidence>
<keyword evidence="2 4" id="KW-0238">DNA-binding</keyword>
<gene>
    <name evidence="7" type="ORF">ACFSC7_03025</name>
</gene>
<dbReference type="PRINTS" id="PR00455">
    <property type="entry name" value="HTHTETR"/>
</dbReference>
<reference evidence="8" key="1">
    <citation type="journal article" date="2019" name="Int. J. Syst. Evol. Microbiol.">
        <title>The Global Catalogue of Microorganisms (GCM) 10K type strain sequencing project: providing services to taxonomists for standard genome sequencing and annotation.</title>
        <authorList>
            <consortium name="The Broad Institute Genomics Platform"/>
            <consortium name="The Broad Institute Genome Sequencing Center for Infectious Disease"/>
            <person name="Wu L."/>
            <person name="Ma J."/>
        </authorList>
    </citation>
    <scope>NUCLEOTIDE SEQUENCE [LARGE SCALE GENOMIC DNA]</scope>
    <source>
        <strain evidence="8">JCM 3369</strain>
    </source>
</reference>
<dbReference type="SUPFAM" id="SSF46689">
    <property type="entry name" value="Homeodomain-like"/>
    <property type="match status" value="1"/>
</dbReference>
<keyword evidence="1" id="KW-0805">Transcription regulation</keyword>
<proteinExistence type="predicted"/>
<evidence type="ECO:0000256" key="3">
    <source>
        <dbReference type="ARBA" id="ARBA00023163"/>
    </source>
</evidence>
<feature type="domain" description="HTH tetR-type" evidence="6">
    <location>
        <begin position="28"/>
        <end position="88"/>
    </location>
</feature>
<comment type="caution">
    <text evidence="7">The sequence shown here is derived from an EMBL/GenBank/DDBJ whole genome shotgun (WGS) entry which is preliminary data.</text>
</comment>
<dbReference type="PROSITE" id="PS50977">
    <property type="entry name" value="HTH_TETR_2"/>
    <property type="match status" value="1"/>
</dbReference>
<dbReference type="PANTHER" id="PTHR30055:SF234">
    <property type="entry name" value="HTH-TYPE TRANSCRIPTIONAL REGULATOR BETI"/>
    <property type="match status" value="1"/>
</dbReference>
<dbReference type="InterPro" id="IPR050109">
    <property type="entry name" value="HTH-type_TetR-like_transc_reg"/>
</dbReference>
<dbReference type="InterPro" id="IPR041479">
    <property type="entry name" value="TetR_CgmR_C"/>
</dbReference>
<dbReference type="InterPro" id="IPR001647">
    <property type="entry name" value="HTH_TetR"/>
</dbReference>